<dbReference type="PANTHER" id="PTHR24123">
    <property type="entry name" value="ANKYRIN REPEAT-CONTAINING"/>
    <property type="match status" value="1"/>
</dbReference>
<keyword evidence="5" id="KW-1185">Reference proteome</keyword>
<accession>A0AAI8VYZ0</accession>
<evidence type="ECO:0000256" key="3">
    <source>
        <dbReference type="PROSITE-ProRule" id="PRU00023"/>
    </source>
</evidence>
<dbReference type="PROSITE" id="PS50088">
    <property type="entry name" value="ANK_REPEAT"/>
    <property type="match status" value="3"/>
</dbReference>
<dbReference type="SMART" id="SM00248">
    <property type="entry name" value="ANK"/>
    <property type="match status" value="10"/>
</dbReference>
<sequence length="706" mass="76820">MRLRLAIELGLTEFAGKVLQTHTADITNYDIDIDYSPLVTSVCKGHENVVRLLVQLGADTPAMYAFHSGDESITAAFLPYMKSTGAITNALIWAIESEAQASHAVRLILKHPMLDVNDKTRANGTALYFACTKVRPDLVDMLLRAGADENILHNQSRNPQGLDAGRNVLHTLARGYMQGQHLEACDEDVKRCVELVFAVGVNVHQVDARGNTALHGAKDATAVRRLLDAGADANATNQFGEIPLHKCRDDNIFKLLTERNDINAKSKGGRTPLVSLLANSHKVDTQSYARALEQALQLMKVGADVTLTDDQGNSALHHAVRMEHTGKHGLPFLEALIASGADVNLRNNQGEIPLHTIEPKACAGLQENVLTTLINTKADTEAGENKGRSPLMSFVDCLENSSPEDVVALFKKMVEVGALLDTTDSTGRTLLHATTPHCRGDTAPLRYLADHGVDPTQTDKEGNTLWHIAIPRFCSWRVLPNAFYEIAALGVHPRTPNKRGQSPLHVVCSFRQWAWQKASKSGKEDFPTIFDYIVAAQEDVDCPDDDGVTGLHLASTFAEDMVSILLSKGADPSRATHEELTPLHLAARSRQANIMGHLLDSLRAAKSPDAFLATIDATDSLGRTALYYACASGRAESVAVLLDHGATLDSVSFTGSAWSGCADFEEEQSTPGWHRFQKKWAPLKMGSLTREASWSSTHGDLHLARP</sequence>
<dbReference type="Pfam" id="PF00023">
    <property type="entry name" value="Ank"/>
    <property type="match status" value="2"/>
</dbReference>
<proteinExistence type="predicted"/>
<keyword evidence="1" id="KW-0677">Repeat</keyword>
<protein>
    <submittedName>
        <fullName evidence="4">Uu.00g017660.m01.CDS01</fullName>
    </submittedName>
</protein>
<dbReference type="SUPFAM" id="SSF48403">
    <property type="entry name" value="Ankyrin repeat"/>
    <property type="match status" value="3"/>
</dbReference>
<evidence type="ECO:0000256" key="2">
    <source>
        <dbReference type="ARBA" id="ARBA00023043"/>
    </source>
</evidence>
<feature type="repeat" description="ANK" evidence="3">
    <location>
        <begin position="311"/>
        <end position="348"/>
    </location>
</feature>
<dbReference type="PANTHER" id="PTHR24123:SF33">
    <property type="entry name" value="PROTEIN HOS4"/>
    <property type="match status" value="1"/>
</dbReference>
<dbReference type="InterPro" id="IPR002110">
    <property type="entry name" value="Ankyrin_rpt"/>
</dbReference>
<evidence type="ECO:0000313" key="4">
    <source>
        <dbReference type="EMBL" id="CAJ2513647.1"/>
    </source>
</evidence>
<feature type="repeat" description="ANK" evidence="3">
    <location>
        <begin position="621"/>
        <end position="653"/>
    </location>
</feature>
<dbReference type="AlphaFoldDB" id="A0AAI8VYZ0"/>
<feature type="repeat" description="ANK" evidence="3">
    <location>
        <begin position="122"/>
        <end position="154"/>
    </location>
</feature>
<dbReference type="Pfam" id="PF12796">
    <property type="entry name" value="Ank_2"/>
    <property type="match status" value="1"/>
</dbReference>
<dbReference type="Proteomes" id="UP001295740">
    <property type="component" value="Unassembled WGS sequence"/>
</dbReference>
<organism evidence="4 5">
    <name type="scientific">Anthostomella pinea</name>
    <dbReference type="NCBI Taxonomy" id="933095"/>
    <lineage>
        <taxon>Eukaryota</taxon>
        <taxon>Fungi</taxon>
        <taxon>Dikarya</taxon>
        <taxon>Ascomycota</taxon>
        <taxon>Pezizomycotina</taxon>
        <taxon>Sordariomycetes</taxon>
        <taxon>Xylariomycetidae</taxon>
        <taxon>Xylariales</taxon>
        <taxon>Xylariaceae</taxon>
        <taxon>Anthostomella</taxon>
    </lineage>
</organism>
<keyword evidence="2 3" id="KW-0040">ANK repeat</keyword>
<reference evidence="4" key="1">
    <citation type="submission" date="2023-10" db="EMBL/GenBank/DDBJ databases">
        <authorList>
            <person name="Hackl T."/>
        </authorList>
    </citation>
    <scope>NUCLEOTIDE SEQUENCE</scope>
</reference>
<comment type="caution">
    <text evidence="4">The sequence shown here is derived from an EMBL/GenBank/DDBJ whole genome shotgun (WGS) entry which is preliminary data.</text>
</comment>
<name>A0AAI8VYZ0_9PEZI</name>
<dbReference type="Gene3D" id="1.25.40.20">
    <property type="entry name" value="Ankyrin repeat-containing domain"/>
    <property type="match status" value="6"/>
</dbReference>
<evidence type="ECO:0000313" key="5">
    <source>
        <dbReference type="Proteomes" id="UP001295740"/>
    </source>
</evidence>
<evidence type="ECO:0000256" key="1">
    <source>
        <dbReference type="ARBA" id="ARBA00022737"/>
    </source>
</evidence>
<dbReference type="EMBL" id="CAUWAG010000020">
    <property type="protein sequence ID" value="CAJ2513647.1"/>
    <property type="molecule type" value="Genomic_DNA"/>
</dbReference>
<dbReference type="PROSITE" id="PS50297">
    <property type="entry name" value="ANK_REP_REGION"/>
    <property type="match status" value="2"/>
</dbReference>
<gene>
    <name evidence="4" type="ORF">KHLLAP_LOCUS14115</name>
</gene>
<dbReference type="InterPro" id="IPR051165">
    <property type="entry name" value="Multifunctional_ANK_Repeat"/>
</dbReference>
<dbReference type="InterPro" id="IPR036770">
    <property type="entry name" value="Ankyrin_rpt-contain_sf"/>
</dbReference>